<evidence type="ECO:0000313" key="3">
    <source>
        <dbReference type="Proteomes" id="UP000007383"/>
    </source>
</evidence>
<dbReference type="KEGG" id="sfc:Spiaf_1739"/>
<reference evidence="3" key="1">
    <citation type="journal article" date="2013" name="Stand. Genomic Sci.">
        <title>Complete genome sequence of the halophilic bacterium Spirochaeta africana type strain (Z-7692(T)) from the alkaline Lake Magadi in the East African Rift.</title>
        <authorList>
            <person name="Liolos K."/>
            <person name="Abt B."/>
            <person name="Scheuner C."/>
            <person name="Teshima H."/>
            <person name="Held B."/>
            <person name="Lapidus A."/>
            <person name="Nolan M."/>
            <person name="Lucas S."/>
            <person name="Deshpande S."/>
            <person name="Cheng J.F."/>
            <person name="Tapia R."/>
            <person name="Goodwin L.A."/>
            <person name="Pitluck S."/>
            <person name="Pagani I."/>
            <person name="Ivanova N."/>
            <person name="Mavromatis K."/>
            <person name="Mikhailova N."/>
            <person name="Huntemann M."/>
            <person name="Pati A."/>
            <person name="Chen A."/>
            <person name="Palaniappan K."/>
            <person name="Land M."/>
            <person name="Rohde M."/>
            <person name="Tindall B.J."/>
            <person name="Detter J.C."/>
            <person name="Goker M."/>
            <person name="Bristow J."/>
            <person name="Eisen J.A."/>
            <person name="Markowitz V."/>
            <person name="Hugenholtz P."/>
            <person name="Woyke T."/>
            <person name="Klenk H.P."/>
            <person name="Kyrpides N.C."/>
        </authorList>
    </citation>
    <scope>NUCLEOTIDE SEQUENCE</scope>
    <source>
        <strain evidence="3">ATCC 700263 / DSM 8902 / Z-7692</strain>
    </source>
</reference>
<proteinExistence type="predicted"/>
<organism evidence="2 3">
    <name type="scientific">Spirochaeta africana (strain ATCC 700263 / DSM 8902 / Z-7692)</name>
    <dbReference type="NCBI Taxonomy" id="889378"/>
    <lineage>
        <taxon>Bacteria</taxon>
        <taxon>Pseudomonadati</taxon>
        <taxon>Spirochaetota</taxon>
        <taxon>Spirochaetia</taxon>
        <taxon>Spirochaetales</taxon>
        <taxon>Spirochaetaceae</taxon>
        <taxon>Spirochaeta</taxon>
    </lineage>
</organism>
<accession>H9UJV3</accession>
<dbReference type="AlphaFoldDB" id="H9UJV3"/>
<feature type="signal peptide" evidence="1">
    <location>
        <begin position="1"/>
        <end position="25"/>
    </location>
</feature>
<gene>
    <name evidence="2" type="ordered locus">Spiaf_1739</name>
</gene>
<dbReference type="HOGENOM" id="CLU_1488166_0_0_12"/>
<dbReference type="RefSeq" id="WP_014455779.1">
    <property type="nucleotide sequence ID" value="NC_017098.1"/>
</dbReference>
<evidence type="ECO:0008006" key="4">
    <source>
        <dbReference type="Google" id="ProtNLM"/>
    </source>
</evidence>
<evidence type="ECO:0000256" key="1">
    <source>
        <dbReference type="SAM" id="SignalP"/>
    </source>
</evidence>
<protein>
    <recommendedName>
        <fullName evidence="4">Preprotein translocase subunit SecD</fullName>
    </recommendedName>
</protein>
<feature type="chain" id="PRO_5003623056" description="Preprotein translocase subunit SecD" evidence="1">
    <location>
        <begin position="26"/>
        <end position="181"/>
    </location>
</feature>
<name>H9UJV3_SPIAZ</name>
<dbReference type="PATRIC" id="fig|889378.3.peg.1726"/>
<dbReference type="Proteomes" id="UP000007383">
    <property type="component" value="Chromosome"/>
</dbReference>
<sequence length="181" mass="20089">MKNLIKTITAGVPMLLLLTAAVVTAGCATPEQPPQPMAVEIEPEPAPETPVPVYMNSRYRELMLNSMYEISQPRGLRFTARVFPPRRALDEAPAEPGLLVYVHGEDIRIDELQELVGLPRSELNELLQRRVGSFGLAHIGETPFVVVFGGNIDAALMAVESNQELQELVLETLGQHFYQRE</sequence>
<evidence type="ECO:0000313" key="2">
    <source>
        <dbReference type="EMBL" id="AFG37796.1"/>
    </source>
</evidence>
<dbReference type="PROSITE" id="PS51257">
    <property type="entry name" value="PROKAR_LIPOPROTEIN"/>
    <property type="match status" value="1"/>
</dbReference>
<keyword evidence="3" id="KW-1185">Reference proteome</keyword>
<dbReference type="STRING" id="889378.Spiaf_1739"/>
<dbReference type="EMBL" id="CP003282">
    <property type="protein sequence ID" value="AFG37796.1"/>
    <property type="molecule type" value="Genomic_DNA"/>
</dbReference>
<keyword evidence="1" id="KW-0732">Signal</keyword>